<proteinExistence type="predicted"/>
<dbReference type="AlphaFoldDB" id="A0A8X6PTA4"/>
<evidence type="ECO:0000256" key="1">
    <source>
        <dbReference type="SAM" id="MobiDB-lite"/>
    </source>
</evidence>
<name>A0A8X6PTA4_NEPPI</name>
<sequence>MDPKIKDKTGEKKKPKKMISMEAKHETIAKQERGVRIFDLANKYVPYSFAKSMIRMQSFDNIRDHQAEGSDKEAATFQSRHHYFKATN</sequence>
<feature type="compositionally biased region" description="Basic and acidic residues" evidence="1">
    <location>
        <begin position="1"/>
        <end position="12"/>
    </location>
</feature>
<evidence type="ECO:0000313" key="2">
    <source>
        <dbReference type="EMBL" id="GFT87589.1"/>
    </source>
</evidence>
<organism evidence="2 3">
    <name type="scientific">Nephila pilipes</name>
    <name type="common">Giant wood spider</name>
    <name type="synonym">Nephila maculata</name>
    <dbReference type="NCBI Taxonomy" id="299642"/>
    <lineage>
        <taxon>Eukaryota</taxon>
        <taxon>Metazoa</taxon>
        <taxon>Ecdysozoa</taxon>
        <taxon>Arthropoda</taxon>
        <taxon>Chelicerata</taxon>
        <taxon>Arachnida</taxon>
        <taxon>Araneae</taxon>
        <taxon>Araneomorphae</taxon>
        <taxon>Entelegynae</taxon>
        <taxon>Araneoidea</taxon>
        <taxon>Nephilidae</taxon>
        <taxon>Nephila</taxon>
    </lineage>
</organism>
<keyword evidence="3" id="KW-1185">Reference proteome</keyword>
<gene>
    <name evidence="2" type="ORF">NPIL_449601</name>
</gene>
<evidence type="ECO:0000313" key="3">
    <source>
        <dbReference type="Proteomes" id="UP000887013"/>
    </source>
</evidence>
<dbReference type="EMBL" id="BMAW01073385">
    <property type="protein sequence ID" value="GFT87589.1"/>
    <property type="molecule type" value="Genomic_DNA"/>
</dbReference>
<accession>A0A8X6PTA4</accession>
<feature type="region of interest" description="Disordered" evidence="1">
    <location>
        <begin position="1"/>
        <end position="26"/>
    </location>
</feature>
<reference evidence="2" key="1">
    <citation type="submission" date="2020-08" db="EMBL/GenBank/DDBJ databases">
        <title>Multicomponent nature underlies the extraordinary mechanical properties of spider dragline silk.</title>
        <authorList>
            <person name="Kono N."/>
            <person name="Nakamura H."/>
            <person name="Mori M."/>
            <person name="Yoshida Y."/>
            <person name="Ohtoshi R."/>
            <person name="Malay A.D."/>
            <person name="Moran D.A.P."/>
            <person name="Tomita M."/>
            <person name="Numata K."/>
            <person name="Arakawa K."/>
        </authorList>
    </citation>
    <scope>NUCLEOTIDE SEQUENCE</scope>
</reference>
<comment type="caution">
    <text evidence="2">The sequence shown here is derived from an EMBL/GenBank/DDBJ whole genome shotgun (WGS) entry which is preliminary data.</text>
</comment>
<dbReference type="Proteomes" id="UP000887013">
    <property type="component" value="Unassembled WGS sequence"/>
</dbReference>
<protein>
    <submittedName>
        <fullName evidence="2">Uncharacterized protein</fullName>
    </submittedName>
</protein>